<name>N1QAW0_PSEFD</name>
<sequence>MSHSIGNSELDHTPSSPLAWPMAHIGHGTHGTAPHCGDPIATSLSANNARATPRCVHQELAGMHLALALDSRLAPLDSRNLDGGNSHAPVMTRTSSAAASHAAHPSVPTASQSLNTCNTGNGKRNHESVDMDYSHTYTYRSIPSSWQTTHTTATVTQQPRVDDVQVYEPADYCSKLWSESDPPEATHALRIAKYEYLDPSVAALIACFERHESTEYTSQQCISSTSSTGLKASERRRKHIENGRQSIAPKSLPDGPKATKATESDEKHREPIKRQDTASNRKEAIAKAPYVRPQHPKLYCNMCTEFPGGFRGEHELRRHWDRAHAECRKVWICKEPSVKTEWWPAKPLSICKQCKQAKQYNVYYNAAAHLRRAHFCPRKRGRKARGEERESRAGKAGGDWPPIDWLKANGWLQEIEVSSEQAFGSVLARSYPPEESQDLNAGYDAAFHPDLASVAAAAQLPAHHEQHSAEALALDTYPVCPPTTEYNFGYPTPIDSTSTTTTMQWPAPGDLISAPMMEHSISAPPAFTTMTPLSTMDMYATHGHGFATF</sequence>
<evidence type="ECO:0000256" key="1">
    <source>
        <dbReference type="SAM" id="MobiDB-lite"/>
    </source>
</evidence>
<feature type="compositionally biased region" description="Low complexity" evidence="1">
    <location>
        <begin position="218"/>
        <end position="228"/>
    </location>
</feature>
<dbReference type="VEuPathDB" id="FungiDB:MYCFIDRAFT_76007"/>
<protein>
    <recommendedName>
        <fullName evidence="2">DUF7896 domain-containing protein</fullName>
    </recommendedName>
</protein>
<evidence type="ECO:0000313" key="3">
    <source>
        <dbReference type="EMBL" id="EME88177.1"/>
    </source>
</evidence>
<dbReference type="OrthoDB" id="5377599at2759"/>
<dbReference type="PANTHER" id="PTHR42031">
    <property type="entry name" value="KEY LIME PATHOGENICITY PROTEIN"/>
    <property type="match status" value="1"/>
</dbReference>
<gene>
    <name evidence="3" type="ORF">MYCFIDRAFT_76007</name>
</gene>
<dbReference type="Proteomes" id="UP000016932">
    <property type="component" value="Unassembled WGS sequence"/>
</dbReference>
<evidence type="ECO:0000313" key="4">
    <source>
        <dbReference type="Proteomes" id="UP000016932"/>
    </source>
</evidence>
<dbReference type="Pfam" id="PF25438">
    <property type="entry name" value="DUF7896"/>
    <property type="match status" value="1"/>
</dbReference>
<feature type="region of interest" description="Disordered" evidence="1">
    <location>
        <begin position="218"/>
        <end position="287"/>
    </location>
</feature>
<keyword evidence="4" id="KW-1185">Reference proteome</keyword>
<dbReference type="AlphaFoldDB" id="N1QAW0"/>
<organism evidence="3 4">
    <name type="scientific">Pseudocercospora fijiensis (strain CIRAD86)</name>
    <name type="common">Black leaf streak disease fungus</name>
    <name type="synonym">Mycosphaerella fijiensis</name>
    <dbReference type="NCBI Taxonomy" id="383855"/>
    <lineage>
        <taxon>Eukaryota</taxon>
        <taxon>Fungi</taxon>
        <taxon>Dikarya</taxon>
        <taxon>Ascomycota</taxon>
        <taxon>Pezizomycotina</taxon>
        <taxon>Dothideomycetes</taxon>
        <taxon>Dothideomycetidae</taxon>
        <taxon>Mycosphaerellales</taxon>
        <taxon>Mycosphaerellaceae</taxon>
        <taxon>Pseudocercospora</taxon>
    </lineage>
</organism>
<feature type="domain" description="DUF7896" evidence="2">
    <location>
        <begin position="328"/>
        <end position="415"/>
    </location>
</feature>
<dbReference type="RefSeq" id="XP_007920426.1">
    <property type="nucleotide sequence ID" value="XM_007922235.1"/>
</dbReference>
<reference evidence="3 4" key="1">
    <citation type="journal article" date="2012" name="PLoS Pathog.">
        <title>Diverse lifestyles and strategies of plant pathogenesis encoded in the genomes of eighteen Dothideomycetes fungi.</title>
        <authorList>
            <person name="Ohm R.A."/>
            <person name="Feau N."/>
            <person name="Henrissat B."/>
            <person name="Schoch C.L."/>
            <person name="Horwitz B.A."/>
            <person name="Barry K.W."/>
            <person name="Condon B.J."/>
            <person name="Copeland A.C."/>
            <person name="Dhillon B."/>
            <person name="Glaser F."/>
            <person name="Hesse C.N."/>
            <person name="Kosti I."/>
            <person name="LaButti K."/>
            <person name="Lindquist E.A."/>
            <person name="Lucas S."/>
            <person name="Salamov A.A."/>
            <person name="Bradshaw R.E."/>
            <person name="Ciuffetti L."/>
            <person name="Hamelin R.C."/>
            <person name="Kema G.H.J."/>
            <person name="Lawrence C."/>
            <person name="Scott J.A."/>
            <person name="Spatafora J.W."/>
            <person name="Turgeon B.G."/>
            <person name="de Wit P.J.G.M."/>
            <person name="Zhong S."/>
            <person name="Goodwin S.B."/>
            <person name="Grigoriev I.V."/>
        </authorList>
    </citation>
    <scope>NUCLEOTIDE SEQUENCE [LARGE SCALE GENOMIC DNA]</scope>
    <source>
        <strain evidence="3 4">CIRAD86</strain>
    </source>
</reference>
<feature type="region of interest" description="Disordered" evidence="1">
    <location>
        <begin position="1"/>
        <end position="20"/>
    </location>
</feature>
<feature type="region of interest" description="Disordered" evidence="1">
    <location>
        <begin position="380"/>
        <end position="399"/>
    </location>
</feature>
<dbReference type="PANTHER" id="PTHR42031:SF1">
    <property type="entry name" value="KEY LIME PATHOGENICITY PROTEIN"/>
    <property type="match status" value="1"/>
</dbReference>
<dbReference type="HOGENOM" id="CLU_496173_0_0_1"/>
<dbReference type="GeneID" id="19341168"/>
<dbReference type="KEGG" id="pfj:MYCFIDRAFT_76007"/>
<dbReference type="eggNOG" id="ENOG502SNJU">
    <property type="taxonomic scope" value="Eukaryota"/>
</dbReference>
<feature type="compositionally biased region" description="Basic and acidic residues" evidence="1">
    <location>
        <begin position="384"/>
        <end position="393"/>
    </location>
</feature>
<evidence type="ECO:0000259" key="2">
    <source>
        <dbReference type="Pfam" id="PF25438"/>
    </source>
</evidence>
<dbReference type="InterPro" id="IPR057218">
    <property type="entry name" value="DUF7896"/>
</dbReference>
<feature type="region of interest" description="Disordered" evidence="1">
    <location>
        <begin position="80"/>
        <end position="115"/>
    </location>
</feature>
<dbReference type="STRING" id="383855.N1QAW0"/>
<feature type="compositionally biased region" description="Low complexity" evidence="1">
    <location>
        <begin position="94"/>
        <end position="111"/>
    </location>
</feature>
<accession>N1QAW0</accession>
<proteinExistence type="predicted"/>
<feature type="compositionally biased region" description="Basic and acidic residues" evidence="1">
    <location>
        <begin position="260"/>
        <end position="285"/>
    </location>
</feature>
<dbReference type="EMBL" id="KB446555">
    <property type="protein sequence ID" value="EME88177.1"/>
    <property type="molecule type" value="Genomic_DNA"/>
</dbReference>